<dbReference type="Pfam" id="PF00385">
    <property type="entry name" value="Chromo"/>
    <property type="match status" value="1"/>
</dbReference>
<feature type="compositionally biased region" description="Basic and acidic residues" evidence="3">
    <location>
        <begin position="52"/>
        <end position="63"/>
    </location>
</feature>
<feature type="compositionally biased region" description="Basic and acidic residues" evidence="3">
    <location>
        <begin position="87"/>
        <end position="96"/>
    </location>
</feature>
<accession>A0A1W0WUW8</accession>
<keyword evidence="6" id="KW-1185">Reference proteome</keyword>
<dbReference type="CDD" id="cd00024">
    <property type="entry name" value="CD_CSD"/>
    <property type="match status" value="1"/>
</dbReference>
<feature type="region of interest" description="Disordered" evidence="3">
    <location>
        <begin position="1"/>
        <end position="112"/>
    </location>
</feature>
<proteinExistence type="predicted"/>
<dbReference type="InterPro" id="IPR016197">
    <property type="entry name" value="Chromo-like_dom_sf"/>
</dbReference>
<evidence type="ECO:0000256" key="3">
    <source>
        <dbReference type="SAM" id="MobiDB-lite"/>
    </source>
</evidence>
<dbReference type="AlphaFoldDB" id="A0A1W0WUW8"/>
<dbReference type="InterPro" id="IPR023779">
    <property type="entry name" value="Chromodomain_CS"/>
</dbReference>
<dbReference type="PROSITE" id="PS00598">
    <property type="entry name" value="CHROMO_1"/>
    <property type="match status" value="1"/>
</dbReference>
<keyword evidence="2" id="KW-0539">Nucleus</keyword>
<organism evidence="5 6">
    <name type="scientific">Hypsibius exemplaris</name>
    <name type="common">Freshwater tardigrade</name>
    <dbReference type="NCBI Taxonomy" id="2072580"/>
    <lineage>
        <taxon>Eukaryota</taxon>
        <taxon>Metazoa</taxon>
        <taxon>Ecdysozoa</taxon>
        <taxon>Tardigrada</taxon>
        <taxon>Eutardigrada</taxon>
        <taxon>Parachela</taxon>
        <taxon>Hypsibioidea</taxon>
        <taxon>Hypsibiidae</taxon>
        <taxon>Hypsibius</taxon>
    </lineage>
</organism>
<dbReference type="Proteomes" id="UP000192578">
    <property type="component" value="Unassembled WGS sequence"/>
</dbReference>
<evidence type="ECO:0000256" key="1">
    <source>
        <dbReference type="ARBA" id="ARBA00004123"/>
    </source>
</evidence>
<dbReference type="PROSITE" id="PS50013">
    <property type="entry name" value="CHROMO_2"/>
    <property type="match status" value="1"/>
</dbReference>
<dbReference type="InterPro" id="IPR023780">
    <property type="entry name" value="Chromo_domain"/>
</dbReference>
<dbReference type="SMART" id="SM00298">
    <property type="entry name" value="CHROMO"/>
    <property type="match status" value="1"/>
</dbReference>
<name>A0A1W0WUW8_HYPEX</name>
<dbReference type="InterPro" id="IPR000953">
    <property type="entry name" value="Chromo/chromo_shadow_dom"/>
</dbReference>
<dbReference type="PANTHER" id="PTHR22812">
    <property type="entry name" value="CHROMOBOX PROTEIN"/>
    <property type="match status" value="1"/>
</dbReference>
<evidence type="ECO:0000313" key="6">
    <source>
        <dbReference type="Proteomes" id="UP000192578"/>
    </source>
</evidence>
<gene>
    <name evidence="5" type="ORF">BV898_07002</name>
</gene>
<protein>
    <recommendedName>
        <fullName evidence="4">Chromo domain-containing protein</fullName>
    </recommendedName>
</protein>
<evidence type="ECO:0000313" key="5">
    <source>
        <dbReference type="EMBL" id="OQV18943.1"/>
    </source>
</evidence>
<dbReference type="SUPFAM" id="SSF54160">
    <property type="entry name" value="Chromo domain-like"/>
    <property type="match status" value="1"/>
</dbReference>
<sequence length="474" mass="51610">MDKFKAMTPTSRSSRLPKTKDSSSSKRVKKRARMESGSDDAEADADVLQIPLEDHRIAEEGNVKQRAKASRRSAVMVIDSSSSNDADLDKDVKEEDAITGGIPDGEEDEGPKEFEVERIMAKRTHNGVLQYQIKWVGYSKSESTWEPLDNISGCDEKVREFEQQEETRRKTSRSTVRASLSETVLANRTFQPKAVNKKPQKIKTTESKEDSEGAPLHGDSIQTGSPSKIQSPRALTTYGVKCPTADTIYVTPSRQLTHLKKEASSQKKKMVVKAGVVPPKSAGTADKPKKSKPNGTTGKARTLLPAPMSVTLPAADWAGMGTAGVLVAQLGKPGSSVATYKQTGGITMGPKTFLETMLLQPPVKVKRPPAAPKSHVVTADQGTSVELDEMAVVDEATDLTPAEKQEIRELRLLANKANKIIGMISAKGAFEPYVMISFEGAPMAWVRPFSLSAVKRILPLKLLNYYESLVTIST</sequence>
<dbReference type="EMBL" id="MTYJ01000044">
    <property type="protein sequence ID" value="OQV18943.1"/>
    <property type="molecule type" value="Genomic_DNA"/>
</dbReference>
<evidence type="ECO:0000259" key="4">
    <source>
        <dbReference type="PROSITE" id="PS50013"/>
    </source>
</evidence>
<evidence type="ECO:0000256" key="2">
    <source>
        <dbReference type="ARBA" id="ARBA00023242"/>
    </source>
</evidence>
<dbReference type="OrthoDB" id="1918685at2759"/>
<comment type="caution">
    <text evidence="5">The sequence shown here is derived from an EMBL/GenBank/DDBJ whole genome shotgun (WGS) entry which is preliminary data.</text>
</comment>
<dbReference type="Gene3D" id="2.40.50.40">
    <property type="match status" value="1"/>
</dbReference>
<feature type="region of interest" description="Disordered" evidence="3">
    <location>
        <begin position="189"/>
        <end position="231"/>
    </location>
</feature>
<feature type="compositionally biased region" description="Polar residues" evidence="3">
    <location>
        <begin position="220"/>
        <end position="231"/>
    </location>
</feature>
<comment type="subcellular location">
    <subcellularLocation>
        <location evidence="1">Nucleus</location>
    </subcellularLocation>
</comment>
<dbReference type="GO" id="GO:0005634">
    <property type="term" value="C:nucleus"/>
    <property type="evidence" value="ECO:0007669"/>
    <property type="project" value="UniProtKB-SubCell"/>
</dbReference>
<dbReference type="InterPro" id="IPR051219">
    <property type="entry name" value="Heterochromatin_chromo-domain"/>
</dbReference>
<feature type="domain" description="Chromo" evidence="4">
    <location>
        <begin position="114"/>
        <end position="173"/>
    </location>
</feature>
<feature type="region of interest" description="Disordered" evidence="3">
    <location>
        <begin position="277"/>
        <end position="302"/>
    </location>
</feature>
<reference evidence="6" key="1">
    <citation type="submission" date="2017-01" db="EMBL/GenBank/DDBJ databases">
        <title>Comparative genomics of anhydrobiosis in the tardigrade Hypsibius dujardini.</title>
        <authorList>
            <person name="Yoshida Y."/>
            <person name="Koutsovoulos G."/>
            <person name="Laetsch D."/>
            <person name="Stevens L."/>
            <person name="Kumar S."/>
            <person name="Horikawa D."/>
            <person name="Ishino K."/>
            <person name="Komine S."/>
            <person name="Tomita M."/>
            <person name="Blaxter M."/>
            <person name="Arakawa K."/>
        </authorList>
    </citation>
    <scope>NUCLEOTIDE SEQUENCE [LARGE SCALE GENOMIC DNA]</scope>
    <source>
        <strain evidence="6">Z151</strain>
    </source>
</reference>